<evidence type="ECO:0000256" key="3">
    <source>
        <dbReference type="ARBA" id="ARBA00023163"/>
    </source>
</evidence>
<evidence type="ECO:0000256" key="5">
    <source>
        <dbReference type="PROSITE-ProRule" id="PRU01091"/>
    </source>
</evidence>
<dbReference type="Gene3D" id="6.10.250.690">
    <property type="match status" value="1"/>
</dbReference>
<dbReference type="SUPFAM" id="SSF52172">
    <property type="entry name" value="CheY-like"/>
    <property type="match status" value="1"/>
</dbReference>
<accession>A0A1E7X6E3</accession>
<dbReference type="PATRIC" id="fig|762836.4.peg.613"/>
<name>A0A1E7X6E3_9BURK</name>
<evidence type="ECO:0000259" key="6">
    <source>
        <dbReference type="PROSITE" id="PS50110"/>
    </source>
</evidence>
<sequence>MQILVVEDDSVISDGLCRVLGAQGMTVQVVDNGLAADQLLQRPDTAEVVVLDIGLPGMDGFEVVRRLRARGGRVPVLLLTARDAIEDRVRGLEIGADDYLVKPFASAELVARVRALARRHGEPPAVLTMGALTLDCATRRARVGERVVDLSVREWTVLEYLLQHGARVVSKQQIIEAILPWGDDLTLNAVEVYVSRLRLKIADAGVAIRTIRGFGYMLEPAPAAAADTAP</sequence>
<dbReference type="InterPro" id="IPR001867">
    <property type="entry name" value="OmpR/PhoB-type_DNA-bd"/>
</dbReference>
<dbReference type="Gene3D" id="1.10.10.10">
    <property type="entry name" value="Winged helix-like DNA-binding domain superfamily/Winged helix DNA-binding domain"/>
    <property type="match status" value="1"/>
</dbReference>
<organism evidence="8 9">
    <name type="scientific">Duganella phyllosphaerae</name>
    <dbReference type="NCBI Taxonomy" id="762836"/>
    <lineage>
        <taxon>Bacteria</taxon>
        <taxon>Pseudomonadati</taxon>
        <taxon>Pseudomonadota</taxon>
        <taxon>Betaproteobacteria</taxon>
        <taxon>Burkholderiales</taxon>
        <taxon>Oxalobacteraceae</taxon>
        <taxon>Telluria group</taxon>
        <taxon>Duganella</taxon>
    </lineage>
</organism>
<protein>
    <submittedName>
        <fullName evidence="8">Transcriptional regulatory protein tctD</fullName>
    </submittedName>
</protein>
<dbReference type="InterPro" id="IPR011006">
    <property type="entry name" value="CheY-like_superfamily"/>
</dbReference>
<dbReference type="GO" id="GO:0006355">
    <property type="term" value="P:regulation of DNA-templated transcription"/>
    <property type="evidence" value="ECO:0007669"/>
    <property type="project" value="InterPro"/>
</dbReference>
<dbReference type="SUPFAM" id="SSF46894">
    <property type="entry name" value="C-terminal effector domain of the bipartite response regulators"/>
    <property type="match status" value="1"/>
</dbReference>
<feature type="domain" description="OmpR/PhoB-type" evidence="7">
    <location>
        <begin position="124"/>
        <end position="220"/>
    </location>
</feature>
<dbReference type="Gene3D" id="3.40.50.2300">
    <property type="match status" value="1"/>
</dbReference>
<dbReference type="SMART" id="SM00862">
    <property type="entry name" value="Trans_reg_C"/>
    <property type="match status" value="1"/>
</dbReference>
<comment type="caution">
    <text evidence="8">The sequence shown here is derived from an EMBL/GenBank/DDBJ whole genome shotgun (WGS) entry which is preliminary data.</text>
</comment>
<evidence type="ECO:0000259" key="7">
    <source>
        <dbReference type="PROSITE" id="PS51755"/>
    </source>
</evidence>
<dbReference type="InterPro" id="IPR001789">
    <property type="entry name" value="Sig_transdc_resp-reg_receiver"/>
</dbReference>
<gene>
    <name evidence="8" type="primary">tctD_1</name>
    <name evidence="8" type="ORF">DUPY_05770</name>
</gene>
<dbReference type="SMART" id="SM00448">
    <property type="entry name" value="REC"/>
    <property type="match status" value="1"/>
</dbReference>
<keyword evidence="3" id="KW-0804">Transcription</keyword>
<dbReference type="PROSITE" id="PS50110">
    <property type="entry name" value="RESPONSE_REGULATORY"/>
    <property type="match status" value="1"/>
</dbReference>
<dbReference type="PANTHER" id="PTHR48111">
    <property type="entry name" value="REGULATOR OF RPOS"/>
    <property type="match status" value="1"/>
</dbReference>
<keyword evidence="9" id="KW-1185">Reference proteome</keyword>
<keyword evidence="4" id="KW-0597">Phosphoprotein</keyword>
<dbReference type="AlphaFoldDB" id="A0A1E7X6E3"/>
<dbReference type="GO" id="GO:0000976">
    <property type="term" value="F:transcription cis-regulatory region binding"/>
    <property type="evidence" value="ECO:0007669"/>
    <property type="project" value="TreeGrafter"/>
</dbReference>
<dbReference type="GO" id="GO:0005829">
    <property type="term" value="C:cytosol"/>
    <property type="evidence" value="ECO:0007669"/>
    <property type="project" value="TreeGrafter"/>
</dbReference>
<dbReference type="InterPro" id="IPR036388">
    <property type="entry name" value="WH-like_DNA-bd_sf"/>
</dbReference>
<dbReference type="PROSITE" id="PS51755">
    <property type="entry name" value="OMPR_PHOB"/>
    <property type="match status" value="1"/>
</dbReference>
<keyword evidence="1" id="KW-0805">Transcription regulation</keyword>
<dbReference type="GO" id="GO:0032993">
    <property type="term" value="C:protein-DNA complex"/>
    <property type="evidence" value="ECO:0007669"/>
    <property type="project" value="TreeGrafter"/>
</dbReference>
<evidence type="ECO:0000313" key="9">
    <source>
        <dbReference type="Proteomes" id="UP000175989"/>
    </source>
</evidence>
<dbReference type="CDD" id="cd17624">
    <property type="entry name" value="REC_OmpR_PmrA-like"/>
    <property type="match status" value="1"/>
</dbReference>
<evidence type="ECO:0000313" key="8">
    <source>
        <dbReference type="EMBL" id="OFA08685.1"/>
    </source>
</evidence>
<dbReference type="RefSeq" id="WP_070246220.1">
    <property type="nucleotide sequence ID" value="NZ_LROM01000043.1"/>
</dbReference>
<evidence type="ECO:0000256" key="2">
    <source>
        <dbReference type="ARBA" id="ARBA00023125"/>
    </source>
</evidence>
<feature type="DNA-binding region" description="OmpR/PhoB-type" evidence="5">
    <location>
        <begin position="124"/>
        <end position="220"/>
    </location>
</feature>
<dbReference type="Proteomes" id="UP000175989">
    <property type="component" value="Unassembled WGS sequence"/>
</dbReference>
<feature type="domain" description="Response regulatory" evidence="6">
    <location>
        <begin position="2"/>
        <end position="117"/>
    </location>
</feature>
<dbReference type="PANTHER" id="PTHR48111:SF67">
    <property type="entry name" value="TRANSCRIPTIONAL REGULATORY PROTEIN TCTD"/>
    <property type="match status" value="1"/>
</dbReference>
<dbReference type="GO" id="GO:0000156">
    <property type="term" value="F:phosphorelay response regulator activity"/>
    <property type="evidence" value="ECO:0007669"/>
    <property type="project" value="TreeGrafter"/>
</dbReference>
<evidence type="ECO:0000256" key="1">
    <source>
        <dbReference type="ARBA" id="ARBA00023015"/>
    </source>
</evidence>
<dbReference type="InterPro" id="IPR016032">
    <property type="entry name" value="Sig_transdc_resp-reg_C-effctor"/>
</dbReference>
<feature type="modified residue" description="4-aspartylphosphate" evidence="4">
    <location>
        <position position="52"/>
    </location>
</feature>
<dbReference type="EMBL" id="LROM01000043">
    <property type="protein sequence ID" value="OFA08685.1"/>
    <property type="molecule type" value="Genomic_DNA"/>
</dbReference>
<dbReference type="OrthoDB" id="9802426at2"/>
<keyword evidence="2 5" id="KW-0238">DNA-binding</keyword>
<dbReference type="CDD" id="cd00383">
    <property type="entry name" value="trans_reg_C"/>
    <property type="match status" value="1"/>
</dbReference>
<proteinExistence type="predicted"/>
<dbReference type="Pfam" id="PF00072">
    <property type="entry name" value="Response_reg"/>
    <property type="match status" value="1"/>
</dbReference>
<reference evidence="9" key="1">
    <citation type="journal article" date="2016" name="Front. Microbiol.">
        <title>Molecular Keys to the Janthinobacterium and Duganella spp. Interaction with the Plant Pathogen Fusarium graminearum.</title>
        <authorList>
            <person name="Haack F.S."/>
            <person name="Poehlein A."/>
            <person name="Kroger C."/>
            <person name="Voigt C.A."/>
            <person name="Piepenbring M."/>
            <person name="Bode H.B."/>
            <person name="Daniel R."/>
            <person name="Schafer W."/>
            <person name="Streit W.R."/>
        </authorList>
    </citation>
    <scope>NUCLEOTIDE SEQUENCE [LARGE SCALE GENOMIC DNA]</scope>
    <source>
        <strain evidence="9">T54</strain>
    </source>
</reference>
<dbReference type="InterPro" id="IPR039420">
    <property type="entry name" value="WalR-like"/>
</dbReference>
<evidence type="ECO:0000256" key="4">
    <source>
        <dbReference type="PROSITE-ProRule" id="PRU00169"/>
    </source>
</evidence>
<dbReference type="Pfam" id="PF00486">
    <property type="entry name" value="Trans_reg_C"/>
    <property type="match status" value="1"/>
</dbReference>